<sequence>MSDSDAGSHAEAGAKVPKDPEGPVLGEVQPTPEDEAAQAVMEWLTENPDTNAGSVRILADHKTVVVYWKGDPPAELQLVVASQPVPVAIRQATYSRDELVAAARSLMAANRGVISSAGPNYDFSGVGITLSSKAPQTALAAVRAQSAVPIEFRGVLDITHGRPSSRTFDWRRRIGRLRVCSVITKSARV</sequence>
<evidence type="ECO:0000313" key="3">
    <source>
        <dbReference type="Proteomes" id="UP000292695"/>
    </source>
</evidence>
<dbReference type="AlphaFoldDB" id="A0A4R0IH42"/>
<feature type="region of interest" description="Disordered" evidence="1">
    <location>
        <begin position="1"/>
        <end position="29"/>
    </location>
</feature>
<evidence type="ECO:0000256" key="1">
    <source>
        <dbReference type="SAM" id="MobiDB-lite"/>
    </source>
</evidence>
<gene>
    <name evidence="2" type="ORF">E0H50_24270</name>
</gene>
<organism evidence="2 3">
    <name type="scientific">Kribbella sindirgiensis</name>
    <dbReference type="NCBI Taxonomy" id="1124744"/>
    <lineage>
        <taxon>Bacteria</taxon>
        <taxon>Bacillati</taxon>
        <taxon>Actinomycetota</taxon>
        <taxon>Actinomycetes</taxon>
        <taxon>Propionibacteriales</taxon>
        <taxon>Kribbellaceae</taxon>
        <taxon>Kribbella</taxon>
    </lineage>
</organism>
<dbReference type="RefSeq" id="WP_131292400.1">
    <property type="nucleotide sequence ID" value="NZ_SJKA01000008.1"/>
</dbReference>
<evidence type="ECO:0000313" key="2">
    <source>
        <dbReference type="EMBL" id="TCC30526.1"/>
    </source>
</evidence>
<protein>
    <submittedName>
        <fullName evidence="2">Uncharacterized protein</fullName>
    </submittedName>
</protein>
<dbReference type="Proteomes" id="UP000292695">
    <property type="component" value="Unassembled WGS sequence"/>
</dbReference>
<name>A0A4R0IH42_9ACTN</name>
<comment type="caution">
    <text evidence="2">The sequence shown here is derived from an EMBL/GenBank/DDBJ whole genome shotgun (WGS) entry which is preliminary data.</text>
</comment>
<dbReference type="EMBL" id="SJKA01000008">
    <property type="protein sequence ID" value="TCC30526.1"/>
    <property type="molecule type" value="Genomic_DNA"/>
</dbReference>
<dbReference type="OrthoDB" id="3824068at2"/>
<reference evidence="2 3" key="1">
    <citation type="submission" date="2019-02" db="EMBL/GenBank/DDBJ databases">
        <title>Kribbella capetownensis sp. nov. and Kribbella speibonae sp. nov., isolated from soil.</title>
        <authorList>
            <person name="Curtis S.M."/>
            <person name="Norton I."/>
            <person name="Everest G.J."/>
            <person name="Meyers P.R."/>
        </authorList>
    </citation>
    <scope>NUCLEOTIDE SEQUENCE [LARGE SCALE GENOMIC DNA]</scope>
    <source>
        <strain evidence="2 3">DSM 27082</strain>
    </source>
</reference>
<proteinExistence type="predicted"/>
<keyword evidence="3" id="KW-1185">Reference proteome</keyword>
<accession>A0A4R0IH42</accession>